<reference evidence="3 4" key="1">
    <citation type="submission" date="2017-02" db="EMBL/GenBank/DDBJ databases">
        <authorList>
            <person name="Peterson S.W."/>
        </authorList>
    </citation>
    <scope>NUCLEOTIDE SEQUENCE [LARGE SCALE GENOMIC DNA]</scope>
    <source>
        <strain evidence="3 4">DSM 25262</strain>
    </source>
</reference>
<dbReference type="InterPro" id="IPR029058">
    <property type="entry name" value="AB_hydrolase_fold"/>
</dbReference>
<dbReference type="PANTHER" id="PTHR40841:SF2">
    <property type="entry name" value="SIDEROPHORE-DEGRADING ESTERASE (EUROFUNG)"/>
    <property type="match status" value="1"/>
</dbReference>
<dbReference type="InterPro" id="IPR000801">
    <property type="entry name" value="Esterase-like"/>
</dbReference>
<dbReference type="AlphaFoldDB" id="A0A1T5KGR3"/>
<protein>
    <recommendedName>
        <fullName evidence="5">Esterase</fullName>
    </recommendedName>
</protein>
<evidence type="ECO:0000313" key="4">
    <source>
        <dbReference type="Proteomes" id="UP000190961"/>
    </source>
</evidence>
<evidence type="ECO:0000256" key="1">
    <source>
        <dbReference type="ARBA" id="ARBA00005622"/>
    </source>
</evidence>
<dbReference type="STRING" id="688867.SAMN05660236_2172"/>
<evidence type="ECO:0000313" key="3">
    <source>
        <dbReference type="EMBL" id="SKC62820.1"/>
    </source>
</evidence>
<keyword evidence="4" id="KW-1185">Reference proteome</keyword>
<dbReference type="GO" id="GO:0016788">
    <property type="term" value="F:hydrolase activity, acting on ester bonds"/>
    <property type="evidence" value="ECO:0007669"/>
    <property type="project" value="TreeGrafter"/>
</dbReference>
<dbReference type="EMBL" id="FUZU01000001">
    <property type="protein sequence ID" value="SKC62820.1"/>
    <property type="molecule type" value="Genomic_DNA"/>
</dbReference>
<proteinExistence type="inferred from homology"/>
<dbReference type="Pfam" id="PF00756">
    <property type="entry name" value="Esterase"/>
    <property type="match status" value="1"/>
</dbReference>
<dbReference type="Proteomes" id="UP000190961">
    <property type="component" value="Unassembled WGS sequence"/>
</dbReference>
<evidence type="ECO:0008006" key="5">
    <source>
        <dbReference type="Google" id="ProtNLM"/>
    </source>
</evidence>
<dbReference type="InterPro" id="IPR052558">
    <property type="entry name" value="Siderophore_Hydrolase_D"/>
</dbReference>
<keyword evidence="2" id="KW-0378">Hydrolase</keyword>
<organism evidence="3 4">
    <name type="scientific">Ohtaekwangia koreensis</name>
    <dbReference type="NCBI Taxonomy" id="688867"/>
    <lineage>
        <taxon>Bacteria</taxon>
        <taxon>Pseudomonadati</taxon>
        <taxon>Bacteroidota</taxon>
        <taxon>Cytophagia</taxon>
        <taxon>Cytophagales</taxon>
        <taxon>Fulvivirgaceae</taxon>
        <taxon>Ohtaekwangia</taxon>
    </lineage>
</organism>
<evidence type="ECO:0000256" key="2">
    <source>
        <dbReference type="ARBA" id="ARBA00022801"/>
    </source>
</evidence>
<name>A0A1T5KGR3_9BACT</name>
<accession>A0A1T5KGR3</accession>
<gene>
    <name evidence="3" type="ORF">SAMN05660236_2172</name>
</gene>
<dbReference type="Gene3D" id="3.40.50.1820">
    <property type="entry name" value="alpha/beta hydrolase"/>
    <property type="match status" value="1"/>
</dbReference>
<sequence>MPARLIAQTLVAILNEAFQHVYTIFGFFVNDMKHFIVFFIFLTSQATAQVPKLYNHIANDVYLIHSRVLNQDRQIYINVPKLDSADVNKALPVLYLLDGENHFHILSAYIEYLRHWKIIPPIIVVGILSVDRVKDLTPINSLINFDGKVDSTYKTSGGNEQFLNFIQQELMPYMEANYKTSPFKIFAGHSFGGLTAINCMLTRPDMFNAYIAISPSLYFGNKYVLRLAEQKLPKLPMKDKKFFYSVGNEDVTFRDDLLKFDKLVNQNSLKTFKHEYKYYPSEDHMTEPIPAYYDALRFVYKNWKFDTTK</sequence>
<comment type="similarity">
    <text evidence="1">Belongs to the esterase D family.</text>
</comment>
<dbReference type="PANTHER" id="PTHR40841">
    <property type="entry name" value="SIDEROPHORE TRIACETYLFUSARININE C ESTERASE"/>
    <property type="match status" value="1"/>
</dbReference>
<dbReference type="SUPFAM" id="SSF53474">
    <property type="entry name" value="alpha/beta-Hydrolases"/>
    <property type="match status" value="1"/>
</dbReference>